<reference evidence="3 4" key="1">
    <citation type="submission" date="2016-11" db="EMBL/GenBank/DDBJ databases">
        <authorList>
            <person name="Jaros S."/>
            <person name="Januszkiewicz K."/>
            <person name="Wedrychowicz H."/>
        </authorList>
    </citation>
    <scope>NUCLEOTIDE SEQUENCE [LARGE SCALE GENOMIC DNA]</scope>
    <source>
        <strain evidence="3 4">DSM 15930</strain>
    </source>
</reference>
<dbReference type="Pfam" id="PF26350">
    <property type="entry name" value="DUF8090"/>
    <property type="match status" value="1"/>
</dbReference>
<keyword evidence="4" id="KW-1185">Reference proteome</keyword>
<evidence type="ECO:0000313" key="3">
    <source>
        <dbReference type="EMBL" id="SHM99155.1"/>
    </source>
</evidence>
<dbReference type="Pfam" id="PF04851">
    <property type="entry name" value="ResIII"/>
    <property type="match status" value="1"/>
</dbReference>
<dbReference type="EMBL" id="FRCP01000025">
    <property type="protein sequence ID" value="SHM99155.1"/>
    <property type="molecule type" value="Genomic_DNA"/>
</dbReference>
<dbReference type="Pfam" id="PF00271">
    <property type="entry name" value="Helicase_C"/>
    <property type="match status" value="1"/>
</dbReference>
<dbReference type="Gene3D" id="3.40.50.300">
    <property type="entry name" value="P-loop containing nucleotide triphosphate hydrolases"/>
    <property type="match status" value="2"/>
</dbReference>
<dbReference type="InterPro" id="IPR027417">
    <property type="entry name" value="P-loop_NTPase"/>
</dbReference>
<dbReference type="InterPro" id="IPR058403">
    <property type="entry name" value="DUF8090"/>
</dbReference>
<dbReference type="SUPFAM" id="SSF52540">
    <property type="entry name" value="P-loop containing nucleoside triphosphate hydrolases"/>
    <property type="match status" value="1"/>
</dbReference>
<evidence type="ECO:0000259" key="2">
    <source>
        <dbReference type="PROSITE" id="PS51194"/>
    </source>
</evidence>
<dbReference type="PROSITE" id="PS51194">
    <property type="entry name" value="HELICASE_CTER"/>
    <property type="match status" value="1"/>
</dbReference>
<dbReference type="Gene3D" id="3.30.870.10">
    <property type="entry name" value="Endonuclease Chain A"/>
    <property type="match status" value="1"/>
</dbReference>
<dbReference type="SUPFAM" id="SSF56024">
    <property type="entry name" value="Phospholipase D/nuclease"/>
    <property type="match status" value="1"/>
</dbReference>
<dbReference type="InterPro" id="IPR021835">
    <property type="entry name" value="DUF3427"/>
</dbReference>
<dbReference type="GO" id="GO:0016787">
    <property type="term" value="F:hydrolase activity"/>
    <property type="evidence" value="ECO:0007669"/>
    <property type="project" value="InterPro"/>
</dbReference>
<dbReference type="Proteomes" id="UP000184038">
    <property type="component" value="Unassembled WGS sequence"/>
</dbReference>
<dbReference type="GO" id="GO:0005524">
    <property type="term" value="F:ATP binding"/>
    <property type="evidence" value="ECO:0007669"/>
    <property type="project" value="InterPro"/>
</dbReference>
<evidence type="ECO:0000313" key="4">
    <source>
        <dbReference type="Proteomes" id="UP000184038"/>
    </source>
</evidence>
<sequence>MHNNHIEQMKQGFETACINLEANSNLAYKPQFVSNNYKEGRKVLSTIENELLRCDTFFISVAFITMSGLTPLLQTLRVLEEKGIPGKILTTDYLNFTEPKALEKLASLSNIELKMYDSREAGEGFHTKGYIFKEEEVYRIIVGSSNMTMGALTKNKEWNTKIISTEQGEYAKRILEEFNELWNSRSARDFEEFIEGYKINYEEIRKQKAIAKQAEITSLEQYKLQPNKMQVAFIANLRKLYTEDKDRALLISATGTGKTYASAFALRDKNPKKALFLVHREQIAKQAIKSYRNVFGNGKTFGLLSGTSKDYEAEFLFSTMQMMAKQETLDRFSRDKFDTIIIDEVHRAGSESYKRIMEYFTPNFWLGMTASPDRTDGFDIYELFDHNIAYEIRLQQALEENLLCPFHYFGVTDLEIDGEVLDDSTGVRNFTNLICEERVNYIIEKMNYYGYCGERVKGLVFCSRKEEARELSNKFNIHGYRTDFLCGDDSQERREECIDRLTNDDKEDQLDYIFTVDIFNEGVDIPEINQVIMLRPTESPTVFVQQLGRGLRKAENKEYVVILDFIGNYMNNFMIPIALSGDRTYNKDTIRRYVMEGACTIPGSSTIHFDEISKKRIFQSIDNVTTTKKLLLDKYMILKNRIGRVPSILDFYEFGEIDPMLFINYAKTYDRFVRMVDKEYTISFNSDEEAILEFVSSLLLSGKRPHELLMLRMLTNGLEINRDSFNRELESIGGTYKEEDYESALLVLNKDFINTQSEKNKYQNIEFLDRQGIENNKQTRIIRAVTFYSKLSQMNFKTELDNLIEYSLRKYEDQYMDHDEDNLVLYQKYSRKDVCRILNWEKDDSSTIYGYRIKYNTCPIFVTYEKKEDIASSTKYEDQFINNRIFSWMTRSKVSEKNTEARELIYSKQNGLKIYLFIKKSDGEGSDFYYMGKMSPIEWTETTIVNDKGNTLPIMNFKMELEHEVRNDIYDYFTQ</sequence>
<gene>
    <name evidence="3" type="ORF">SAMN02746066_04262</name>
</gene>
<feature type="domain" description="Helicase C-terminal" evidence="2">
    <location>
        <begin position="444"/>
        <end position="598"/>
    </location>
</feature>
<organism evidence="3 4">
    <name type="scientific">Anaerosporobacter mobilis DSM 15930</name>
    <dbReference type="NCBI Taxonomy" id="1120996"/>
    <lineage>
        <taxon>Bacteria</taxon>
        <taxon>Bacillati</taxon>
        <taxon>Bacillota</taxon>
        <taxon>Clostridia</taxon>
        <taxon>Lachnospirales</taxon>
        <taxon>Lachnospiraceae</taxon>
        <taxon>Anaerosporobacter</taxon>
    </lineage>
</organism>
<dbReference type="PROSITE" id="PS51192">
    <property type="entry name" value="HELICASE_ATP_BIND_1"/>
    <property type="match status" value="1"/>
</dbReference>
<dbReference type="RefSeq" id="WP_073291174.1">
    <property type="nucleotide sequence ID" value="NZ_FRCP01000025.1"/>
</dbReference>
<dbReference type="InterPro" id="IPR014001">
    <property type="entry name" value="Helicase_ATP-bd"/>
</dbReference>
<dbReference type="CDD" id="cd09204">
    <property type="entry name" value="PLDc_N_DEXD_b2"/>
    <property type="match status" value="1"/>
</dbReference>
<dbReference type="InterPro" id="IPR006935">
    <property type="entry name" value="Helicase/UvrB_N"/>
</dbReference>
<dbReference type="InterPro" id="IPR025202">
    <property type="entry name" value="PLD-like_dom"/>
</dbReference>
<dbReference type="AlphaFoldDB" id="A0A1M7N6N7"/>
<dbReference type="SMART" id="SM00490">
    <property type="entry name" value="HELICc"/>
    <property type="match status" value="1"/>
</dbReference>
<dbReference type="SMART" id="SM00487">
    <property type="entry name" value="DEXDc"/>
    <property type="match status" value="1"/>
</dbReference>
<dbReference type="Pfam" id="PF13091">
    <property type="entry name" value="PLDc_2"/>
    <property type="match status" value="1"/>
</dbReference>
<dbReference type="GO" id="GO:0003677">
    <property type="term" value="F:DNA binding"/>
    <property type="evidence" value="ECO:0007669"/>
    <property type="project" value="InterPro"/>
</dbReference>
<dbReference type="CDD" id="cd18032">
    <property type="entry name" value="DEXHc_RE_I_III_res"/>
    <property type="match status" value="1"/>
</dbReference>
<dbReference type="PANTHER" id="PTHR47396:SF1">
    <property type="entry name" value="ATP-DEPENDENT HELICASE IRC3-RELATED"/>
    <property type="match status" value="1"/>
</dbReference>
<dbReference type="GO" id="GO:0005829">
    <property type="term" value="C:cytosol"/>
    <property type="evidence" value="ECO:0007669"/>
    <property type="project" value="TreeGrafter"/>
</dbReference>
<feature type="domain" description="Helicase ATP-binding" evidence="1">
    <location>
        <begin position="239"/>
        <end position="390"/>
    </location>
</feature>
<dbReference type="CDD" id="cd18799">
    <property type="entry name" value="SF2_C_EcoAI-like"/>
    <property type="match status" value="1"/>
</dbReference>
<dbReference type="InterPro" id="IPR001650">
    <property type="entry name" value="Helicase_C-like"/>
</dbReference>
<dbReference type="STRING" id="1120996.SAMN02746066_04262"/>
<dbReference type="InterPro" id="IPR050742">
    <property type="entry name" value="Helicase_Restrict-Modif_Enz"/>
</dbReference>
<dbReference type="Pfam" id="PF11907">
    <property type="entry name" value="DUF3427"/>
    <property type="match status" value="1"/>
</dbReference>
<accession>A0A1M7N6N7</accession>
<proteinExistence type="predicted"/>
<protein>
    <submittedName>
        <fullName evidence="3">PLD-like domain-containing protein</fullName>
    </submittedName>
</protein>
<dbReference type="PANTHER" id="PTHR47396">
    <property type="entry name" value="TYPE I RESTRICTION ENZYME ECOKI R PROTEIN"/>
    <property type="match status" value="1"/>
</dbReference>
<evidence type="ECO:0000259" key="1">
    <source>
        <dbReference type="PROSITE" id="PS51192"/>
    </source>
</evidence>
<name>A0A1M7N6N7_9FIRM</name>
<dbReference type="OrthoDB" id="9802848at2"/>